<dbReference type="InterPro" id="IPR019734">
    <property type="entry name" value="TPR_rpt"/>
</dbReference>
<dbReference type="GO" id="GO:0061512">
    <property type="term" value="P:protein localization to cilium"/>
    <property type="evidence" value="ECO:0007669"/>
    <property type="project" value="TreeGrafter"/>
</dbReference>
<dbReference type="GO" id="GO:0036064">
    <property type="term" value="C:ciliary basal body"/>
    <property type="evidence" value="ECO:0007669"/>
    <property type="project" value="TreeGrafter"/>
</dbReference>
<sequence length="732" mass="86191">MDMNEQDIKNLHEKILNLIQERKLKKALKELESFMGSQSNWTLQNRLEKAQNAYSNMLKYMQQGAEDPQRPKLYADLIRDCYELADQIYMNRLDEVSNTYYQNQHKKHKNRVLGVDLCDWLRRLEGFQDELAVCQLMPEDEKSLKEVLMKHEITNKNLFMAIWSNTAWSQEEILNAKQFLASKEISSNDLSYFISAITLSLLECFDYAKLAFLLTAVTLADVQASQRALVGIVLTLLRYPQRLSVYPDLQERIDLLDEKWNLGARLQTIYLQLLRAQETERINKHIQEEIIPEMKKQAEKFKDNKFNMELTEENDFNPDWEKEFNNSKLNEKLYHLGELQMEGMDVNLSSFSPLKKYPFFFEPANWLLPFDMQHSSIAHLWPAKSENFNLAQMMVKSPLLCNNDKYSLCFLFSSISTDQRQMTMNAINQDELKDLMEEGNEISELKEYANKPDQISLLYIQDLYRFYNLSPCKHEMRNPFKQPINLHLIPALKQILNKPDYLKEVANYRFHKEQYIEALDIYQLLIEQKAADADIFQKYGFCYQKLKYYEQAIDAFRKADILKPDNLWNLRHLATCYRMTQQPDKALECYRKVEEMQPENKTVLYQIGICLAGLNQYDQAMQVFFKLDYLENNNLKAWRAIGWFSLVNGKIEQAKKYFQKVLNAQPTASDYLNAGHVAWIEKQLETAVSYYKKSVALCDNEDDFLLLFEKDKNILLQQGIAADDIPLVLDMI</sequence>
<dbReference type="PANTHER" id="PTHR44186:SF1">
    <property type="entry name" value="BARDET-BIEDL SYNDROME 4 PROTEIN"/>
    <property type="match status" value="1"/>
</dbReference>
<comment type="caution">
    <text evidence="3">The sequence shown here is derived from an EMBL/GenBank/DDBJ whole genome shotgun (WGS) entry which is preliminary data.</text>
</comment>
<accession>J9D5X8</accession>
<organism evidence="3">
    <name type="scientific">gut metagenome</name>
    <dbReference type="NCBI Taxonomy" id="749906"/>
    <lineage>
        <taxon>unclassified sequences</taxon>
        <taxon>metagenomes</taxon>
        <taxon>organismal metagenomes</taxon>
    </lineage>
</organism>
<dbReference type="SMART" id="SM00028">
    <property type="entry name" value="TPR"/>
    <property type="match status" value="6"/>
</dbReference>
<dbReference type="PROSITE" id="PS50005">
    <property type="entry name" value="TPR"/>
    <property type="match status" value="3"/>
</dbReference>
<dbReference type="InterPro" id="IPR011990">
    <property type="entry name" value="TPR-like_helical_dom_sf"/>
</dbReference>
<dbReference type="Pfam" id="PF13181">
    <property type="entry name" value="TPR_8"/>
    <property type="match status" value="2"/>
</dbReference>
<dbReference type="AlphaFoldDB" id="J9D5X8"/>
<evidence type="ECO:0000256" key="1">
    <source>
        <dbReference type="ARBA" id="ARBA00022737"/>
    </source>
</evidence>
<reference evidence="3" key="1">
    <citation type="journal article" date="2012" name="PLoS ONE">
        <title>Gene sets for utilization of primary and secondary nutrition supplies in the distal gut of endangered iberian lynx.</title>
        <authorList>
            <person name="Alcaide M."/>
            <person name="Messina E."/>
            <person name="Richter M."/>
            <person name="Bargiela R."/>
            <person name="Peplies J."/>
            <person name="Huws S.A."/>
            <person name="Newbold C.J."/>
            <person name="Golyshin P.N."/>
            <person name="Simon M.A."/>
            <person name="Lopez G."/>
            <person name="Yakimov M.M."/>
            <person name="Ferrer M."/>
        </authorList>
    </citation>
    <scope>NUCLEOTIDE SEQUENCE</scope>
</reference>
<name>J9D5X8_9ZZZZ</name>
<dbReference type="PANTHER" id="PTHR44186">
    <property type="match status" value="1"/>
</dbReference>
<keyword evidence="1" id="KW-0677">Repeat</keyword>
<keyword evidence="2" id="KW-0802">TPR repeat</keyword>
<dbReference type="EMBL" id="AMCI01000707">
    <property type="protein sequence ID" value="EJX08096.1"/>
    <property type="molecule type" value="Genomic_DNA"/>
</dbReference>
<evidence type="ECO:0000256" key="2">
    <source>
        <dbReference type="ARBA" id="ARBA00022803"/>
    </source>
</evidence>
<dbReference type="Gene3D" id="1.25.40.10">
    <property type="entry name" value="Tetratricopeptide repeat domain"/>
    <property type="match status" value="2"/>
</dbReference>
<proteinExistence type="predicted"/>
<dbReference type="GO" id="GO:0060271">
    <property type="term" value="P:cilium assembly"/>
    <property type="evidence" value="ECO:0007669"/>
    <property type="project" value="TreeGrafter"/>
</dbReference>
<protein>
    <submittedName>
        <fullName evidence="3">Tetratricopeptide repeat protein</fullName>
    </submittedName>
</protein>
<evidence type="ECO:0000313" key="3">
    <source>
        <dbReference type="EMBL" id="EJX08096.1"/>
    </source>
</evidence>
<dbReference type="SUPFAM" id="SSF48452">
    <property type="entry name" value="TPR-like"/>
    <property type="match status" value="1"/>
</dbReference>
<gene>
    <name evidence="3" type="ORF">EVA_03795</name>
</gene>